<dbReference type="InterPro" id="IPR036390">
    <property type="entry name" value="WH_DNA-bd_sf"/>
</dbReference>
<dbReference type="Proteomes" id="UP001165667">
    <property type="component" value="Unassembled WGS sequence"/>
</dbReference>
<feature type="domain" description="HTH gntR-type" evidence="4">
    <location>
        <begin position="2"/>
        <end position="69"/>
    </location>
</feature>
<keyword evidence="2" id="KW-0238">DNA-binding</keyword>
<reference evidence="5" key="1">
    <citation type="submission" date="2022-05" db="EMBL/GenBank/DDBJ databases">
        <authorList>
            <person name="Pankratov T."/>
        </authorList>
    </citation>
    <scope>NUCLEOTIDE SEQUENCE</scope>
    <source>
        <strain evidence="5">BP6-180914</strain>
    </source>
</reference>
<dbReference type="PANTHER" id="PTHR43537:SF53">
    <property type="entry name" value="HTH-TYPE TRANSCRIPTIONAL REPRESSOR NANR"/>
    <property type="match status" value="1"/>
</dbReference>
<evidence type="ECO:0000256" key="1">
    <source>
        <dbReference type="ARBA" id="ARBA00023015"/>
    </source>
</evidence>
<keyword evidence="1" id="KW-0805">Transcription regulation</keyword>
<protein>
    <submittedName>
        <fullName evidence="5">GntR family transcriptional regulator</fullName>
    </submittedName>
</protein>
<proteinExistence type="predicted"/>
<dbReference type="Gene3D" id="1.10.10.10">
    <property type="entry name" value="Winged helix-like DNA-binding domain superfamily/Winged helix DNA-binding domain"/>
    <property type="match status" value="1"/>
</dbReference>
<keyword evidence="6" id="KW-1185">Reference proteome</keyword>
<evidence type="ECO:0000259" key="4">
    <source>
        <dbReference type="PROSITE" id="PS50949"/>
    </source>
</evidence>
<keyword evidence="3" id="KW-0804">Transcription</keyword>
<dbReference type="GO" id="GO:0003677">
    <property type="term" value="F:DNA binding"/>
    <property type="evidence" value="ECO:0007669"/>
    <property type="project" value="UniProtKB-KW"/>
</dbReference>
<dbReference type="SUPFAM" id="SSF46785">
    <property type="entry name" value="Winged helix' DNA-binding domain"/>
    <property type="match status" value="1"/>
</dbReference>
<dbReference type="CDD" id="cd07377">
    <property type="entry name" value="WHTH_GntR"/>
    <property type="match status" value="1"/>
</dbReference>
<comment type="caution">
    <text evidence="5">The sequence shown here is derived from an EMBL/GenBank/DDBJ whole genome shotgun (WGS) entry which is preliminary data.</text>
</comment>
<dbReference type="SMART" id="SM00895">
    <property type="entry name" value="FCD"/>
    <property type="match status" value="1"/>
</dbReference>
<sequence>MKGGKTALADTLRRQILTLELEPDHDLDEVQLSEEYGISRTPVRDVLRRLAGEGYIEIRENRGARVIPMNHATLRDFFLVAPLIYEAVGRLAVQSFRSSQMDQLKACQERFRAAIAGGDAETMVVENNAFHANIGLMAHSAFLQPSFNKLLIDHARIGHTFFRPHTAEMRANLAIACDHHDQFVAAIGERDEAAVVRLVHAHWDLSRRDMEMFIAPQGLASEAMQRLSPELSPRPRTAKVARS</sequence>
<dbReference type="SMART" id="SM00345">
    <property type="entry name" value="HTH_GNTR"/>
    <property type="match status" value="1"/>
</dbReference>
<gene>
    <name evidence="5" type="ORF">M8523_32690</name>
</gene>
<dbReference type="InterPro" id="IPR008920">
    <property type="entry name" value="TF_FadR/GntR_C"/>
</dbReference>
<dbReference type="InterPro" id="IPR011711">
    <property type="entry name" value="GntR_C"/>
</dbReference>
<evidence type="ECO:0000256" key="2">
    <source>
        <dbReference type="ARBA" id="ARBA00023125"/>
    </source>
</evidence>
<evidence type="ECO:0000256" key="3">
    <source>
        <dbReference type="ARBA" id="ARBA00023163"/>
    </source>
</evidence>
<dbReference type="PANTHER" id="PTHR43537">
    <property type="entry name" value="TRANSCRIPTIONAL REGULATOR, GNTR FAMILY"/>
    <property type="match status" value="1"/>
</dbReference>
<evidence type="ECO:0000313" key="5">
    <source>
        <dbReference type="EMBL" id="MCW6512666.1"/>
    </source>
</evidence>
<organism evidence="5 6">
    <name type="scientific">Lichenifustis flavocetrariae</name>
    <dbReference type="NCBI Taxonomy" id="2949735"/>
    <lineage>
        <taxon>Bacteria</taxon>
        <taxon>Pseudomonadati</taxon>
        <taxon>Pseudomonadota</taxon>
        <taxon>Alphaproteobacteria</taxon>
        <taxon>Hyphomicrobiales</taxon>
        <taxon>Lichenihabitantaceae</taxon>
        <taxon>Lichenifustis</taxon>
    </lineage>
</organism>
<dbReference type="Pfam" id="PF07729">
    <property type="entry name" value="FCD"/>
    <property type="match status" value="1"/>
</dbReference>
<accession>A0AA41Z1T7</accession>
<dbReference type="AlphaFoldDB" id="A0AA41Z1T7"/>
<dbReference type="InterPro" id="IPR036388">
    <property type="entry name" value="WH-like_DNA-bd_sf"/>
</dbReference>
<dbReference type="InterPro" id="IPR000524">
    <property type="entry name" value="Tscrpt_reg_HTH_GntR"/>
</dbReference>
<name>A0AA41Z1T7_9HYPH</name>
<dbReference type="EMBL" id="JAMOIM010000059">
    <property type="protein sequence ID" value="MCW6512666.1"/>
    <property type="molecule type" value="Genomic_DNA"/>
</dbReference>
<dbReference type="Pfam" id="PF00392">
    <property type="entry name" value="GntR"/>
    <property type="match status" value="1"/>
</dbReference>
<dbReference type="Gene3D" id="1.20.120.530">
    <property type="entry name" value="GntR ligand-binding domain-like"/>
    <property type="match status" value="1"/>
</dbReference>
<dbReference type="GO" id="GO:0003700">
    <property type="term" value="F:DNA-binding transcription factor activity"/>
    <property type="evidence" value="ECO:0007669"/>
    <property type="project" value="InterPro"/>
</dbReference>
<dbReference type="PROSITE" id="PS50949">
    <property type="entry name" value="HTH_GNTR"/>
    <property type="match status" value="1"/>
</dbReference>
<evidence type="ECO:0000313" key="6">
    <source>
        <dbReference type="Proteomes" id="UP001165667"/>
    </source>
</evidence>
<dbReference type="SUPFAM" id="SSF48008">
    <property type="entry name" value="GntR ligand-binding domain-like"/>
    <property type="match status" value="1"/>
</dbReference>
<dbReference type="RefSeq" id="WP_282589041.1">
    <property type="nucleotide sequence ID" value="NZ_JAMOIM010000059.1"/>
</dbReference>